<dbReference type="Proteomes" id="UP000186922">
    <property type="component" value="Unassembled WGS sequence"/>
</dbReference>
<accession>A0A1D1W3B3</accession>
<protein>
    <submittedName>
        <fullName evidence="1">Uncharacterized protein</fullName>
    </submittedName>
</protein>
<organism evidence="1 2">
    <name type="scientific">Ramazzottius varieornatus</name>
    <name type="common">Water bear</name>
    <name type="synonym">Tardigrade</name>
    <dbReference type="NCBI Taxonomy" id="947166"/>
    <lineage>
        <taxon>Eukaryota</taxon>
        <taxon>Metazoa</taxon>
        <taxon>Ecdysozoa</taxon>
        <taxon>Tardigrada</taxon>
        <taxon>Eutardigrada</taxon>
        <taxon>Parachela</taxon>
        <taxon>Hypsibioidea</taxon>
        <taxon>Ramazzottiidae</taxon>
        <taxon>Ramazzottius</taxon>
    </lineage>
</organism>
<dbReference type="EMBL" id="BDGG01000016">
    <property type="protein sequence ID" value="GAV08007.1"/>
    <property type="molecule type" value="Genomic_DNA"/>
</dbReference>
<evidence type="ECO:0000313" key="2">
    <source>
        <dbReference type="Proteomes" id="UP000186922"/>
    </source>
</evidence>
<name>A0A1D1W3B3_RAMVA</name>
<gene>
    <name evidence="1" type="primary">RvY_17769-1</name>
    <name evidence="1" type="synonym">RvY_17769.1</name>
    <name evidence="1" type="ORF">RvY_17769</name>
</gene>
<dbReference type="AlphaFoldDB" id="A0A1D1W3B3"/>
<sequence>MLQRFRAGRSSFQSYHNIEDDQEKLPKGRRDLVEHLLWALYNHEKKYLRQQPLAFSVLGTLKSLEGDARAETLLNEAASISQKDFDDAYTVPYSFLVNHYIRVGGGTGNPLAKSPEEIRMQRVALVPRPMIARAVSRFQLCIIRDEYLLQG</sequence>
<proteinExistence type="predicted"/>
<evidence type="ECO:0000313" key="1">
    <source>
        <dbReference type="EMBL" id="GAV08007.1"/>
    </source>
</evidence>
<reference evidence="1 2" key="1">
    <citation type="journal article" date="2016" name="Nat. Commun.">
        <title>Extremotolerant tardigrade genome and improved radiotolerance of human cultured cells by tardigrade-unique protein.</title>
        <authorList>
            <person name="Hashimoto T."/>
            <person name="Horikawa D.D."/>
            <person name="Saito Y."/>
            <person name="Kuwahara H."/>
            <person name="Kozuka-Hata H."/>
            <person name="Shin-I T."/>
            <person name="Minakuchi Y."/>
            <person name="Ohishi K."/>
            <person name="Motoyama A."/>
            <person name="Aizu T."/>
            <person name="Enomoto A."/>
            <person name="Kondo K."/>
            <person name="Tanaka S."/>
            <person name="Hara Y."/>
            <person name="Koshikawa S."/>
            <person name="Sagara H."/>
            <person name="Miura T."/>
            <person name="Yokobori S."/>
            <person name="Miyagawa K."/>
            <person name="Suzuki Y."/>
            <person name="Kubo T."/>
            <person name="Oyama M."/>
            <person name="Kohara Y."/>
            <person name="Fujiyama A."/>
            <person name="Arakawa K."/>
            <person name="Katayama T."/>
            <person name="Toyoda A."/>
            <person name="Kunieda T."/>
        </authorList>
    </citation>
    <scope>NUCLEOTIDE SEQUENCE [LARGE SCALE GENOMIC DNA]</scope>
    <source>
        <strain evidence="1 2">YOKOZUNA-1</strain>
    </source>
</reference>
<keyword evidence="2" id="KW-1185">Reference proteome</keyword>
<comment type="caution">
    <text evidence="1">The sequence shown here is derived from an EMBL/GenBank/DDBJ whole genome shotgun (WGS) entry which is preliminary data.</text>
</comment>